<comment type="similarity">
    <text evidence="2">Belongs to the monovalent cation:proton antiporter 2 (CPA2) transporter (TC 2.A.37) family.</text>
</comment>
<evidence type="ECO:0000313" key="10">
    <source>
        <dbReference type="EMBL" id="VAW76089.1"/>
    </source>
</evidence>
<dbReference type="InterPro" id="IPR003148">
    <property type="entry name" value="RCK_N"/>
</dbReference>
<dbReference type="PANTHER" id="PTHR42751">
    <property type="entry name" value="SODIUM/HYDROGEN EXCHANGER FAMILY/TRKA DOMAIN PROTEIN"/>
    <property type="match status" value="1"/>
</dbReference>
<dbReference type="GO" id="GO:0015297">
    <property type="term" value="F:antiporter activity"/>
    <property type="evidence" value="ECO:0007669"/>
    <property type="project" value="InterPro"/>
</dbReference>
<evidence type="ECO:0000256" key="2">
    <source>
        <dbReference type="ARBA" id="ARBA00005551"/>
    </source>
</evidence>
<dbReference type="InterPro" id="IPR006153">
    <property type="entry name" value="Cation/H_exchanger_TM"/>
</dbReference>
<dbReference type="EMBL" id="UOFM01000162">
    <property type="protein sequence ID" value="VAW76089.1"/>
    <property type="molecule type" value="Genomic_DNA"/>
</dbReference>
<feature type="transmembrane region" description="Helical" evidence="7">
    <location>
        <begin position="299"/>
        <end position="320"/>
    </location>
</feature>
<dbReference type="GO" id="GO:0006813">
    <property type="term" value="P:potassium ion transport"/>
    <property type="evidence" value="ECO:0007669"/>
    <property type="project" value="InterPro"/>
</dbReference>
<gene>
    <name evidence="10" type="ORF">MNBD_GAMMA14-1783</name>
</gene>
<dbReference type="InterPro" id="IPR036291">
    <property type="entry name" value="NAD(P)-bd_dom_sf"/>
</dbReference>
<keyword evidence="6 7" id="KW-0472">Membrane</keyword>
<name>A0A3B0YP20_9ZZZZ</name>
<reference evidence="10" key="1">
    <citation type="submission" date="2018-06" db="EMBL/GenBank/DDBJ databases">
        <authorList>
            <person name="Zhirakovskaya E."/>
        </authorList>
    </citation>
    <scope>NUCLEOTIDE SEQUENCE</scope>
</reference>
<evidence type="ECO:0000256" key="3">
    <source>
        <dbReference type="ARBA" id="ARBA00022448"/>
    </source>
</evidence>
<evidence type="ECO:0000256" key="6">
    <source>
        <dbReference type="ARBA" id="ARBA00023136"/>
    </source>
</evidence>
<comment type="subcellular location">
    <subcellularLocation>
        <location evidence="1">Membrane</location>
        <topology evidence="1">Multi-pass membrane protein</topology>
    </subcellularLocation>
</comment>
<evidence type="ECO:0000256" key="5">
    <source>
        <dbReference type="ARBA" id="ARBA00022989"/>
    </source>
</evidence>
<feature type="domain" description="Cation/H+ exchanger transmembrane" evidence="8">
    <location>
        <begin position="17"/>
        <end position="371"/>
    </location>
</feature>
<feature type="transmembrane region" description="Helical" evidence="7">
    <location>
        <begin position="12"/>
        <end position="29"/>
    </location>
</feature>
<evidence type="ECO:0000256" key="4">
    <source>
        <dbReference type="ARBA" id="ARBA00022692"/>
    </source>
</evidence>
<protein>
    <submittedName>
        <fullName evidence="10">Glutathione-regulated potassium-efflux system protein KefB</fullName>
    </submittedName>
</protein>
<dbReference type="Pfam" id="PF00999">
    <property type="entry name" value="Na_H_Exchanger"/>
    <property type="match status" value="1"/>
</dbReference>
<dbReference type="Gene3D" id="1.20.1530.20">
    <property type="match status" value="1"/>
</dbReference>
<keyword evidence="3" id="KW-0813">Transport</keyword>
<dbReference type="SUPFAM" id="SSF51735">
    <property type="entry name" value="NAD(P)-binding Rossmann-fold domains"/>
    <property type="match status" value="1"/>
</dbReference>
<keyword evidence="4 7" id="KW-0812">Transmembrane</keyword>
<feature type="transmembrane region" description="Helical" evidence="7">
    <location>
        <begin position="189"/>
        <end position="207"/>
    </location>
</feature>
<feature type="transmembrane region" description="Helical" evidence="7">
    <location>
        <begin position="219"/>
        <end position="239"/>
    </location>
</feature>
<sequence length="578" mass="61594">MSPVFGDVFTEMAVLLLVAAIIGAIGVRLRQPLIVAFIAVGILVGPSVLGWVSADDQVDLLAQLGIALLLFVVGLKLDLHIIRTMGPVALATGLGQVFFTSVVGYFIAIALGMTAVTALYVAVALTFSSTIIIVKLLSDKREVDTLHGRIAIGFLIVQDIVVVLVMIGLTALGEVGDAAGLGREAIEVLVRGGLFIAAIGLLMRYVLTPLLHQLARSPELLVLFAIAWAVSLGAAGVYLGFSKEVGAFLAGVSLASTPYRESIGARLVSLRDFLLLFFFIDLGAGLDLTTLGAQVVPAILLSFFVLIGNPLIVMIILGAMGYRKRTGFLAGLTVAQISEFSLILGALGLSLGHIDADTLGLITLVGLITISASTYMILYSHPLYEKISPWLGVFERKRAYREEARDLTEGENGIDVILFGLGRFGSGIARELRQRGHRVLGVDFDPGLVRQHEGDGYAVRYGDAEDPEFLAALPLGQVQWVFSSLREMPVTLALLHGLRQHGYKGCVAVTAHTTSDAELLKQEGASRVLIPYADAAAEAVDNLFGTSGRQTSGTDDRNDAVAAITQTARESLFKEEKI</sequence>
<organism evidence="10">
    <name type="scientific">hydrothermal vent metagenome</name>
    <dbReference type="NCBI Taxonomy" id="652676"/>
    <lineage>
        <taxon>unclassified sequences</taxon>
        <taxon>metagenomes</taxon>
        <taxon>ecological metagenomes</taxon>
    </lineage>
</organism>
<evidence type="ECO:0000256" key="1">
    <source>
        <dbReference type="ARBA" id="ARBA00004141"/>
    </source>
</evidence>
<feature type="transmembrane region" description="Helical" evidence="7">
    <location>
        <begin position="60"/>
        <end position="77"/>
    </location>
</feature>
<dbReference type="Gene3D" id="3.40.50.720">
    <property type="entry name" value="NAD(P)-binding Rossmann-like Domain"/>
    <property type="match status" value="1"/>
</dbReference>
<dbReference type="InterPro" id="IPR038770">
    <property type="entry name" value="Na+/solute_symporter_sf"/>
</dbReference>
<dbReference type="PANTHER" id="PTHR42751:SF3">
    <property type="entry name" value="SODIUM_GLUTAMATE SYMPORTER"/>
    <property type="match status" value="1"/>
</dbReference>
<keyword evidence="5 7" id="KW-1133">Transmembrane helix</keyword>
<evidence type="ECO:0000259" key="9">
    <source>
        <dbReference type="Pfam" id="PF02254"/>
    </source>
</evidence>
<dbReference type="Pfam" id="PF02254">
    <property type="entry name" value="TrkA_N"/>
    <property type="match status" value="1"/>
</dbReference>
<feature type="transmembrane region" description="Helical" evidence="7">
    <location>
        <begin position="89"/>
        <end position="111"/>
    </location>
</feature>
<dbReference type="GO" id="GO:1902600">
    <property type="term" value="P:proton transmembrane transport"/>
    <property type="evidence" value="ECO:0007669"/>
    <property type="project" value="InterPro"/>
</dbReference>
<feature type="transmembrane region" description="Helical" evidence="7">
    <location>
        <begin position="359"/>
        <end position="378"/>
    </location>
</feature>
<feature type="transmembrane region" description="Helical" evidence="7">
    <location>
        <begin position="327"/>
        <end position="347"/>
    </location>
</feature>
<feature type="transmembrane region" description="Helical" evidence="7">
    <location>
        <begin position="34"/>
        <end position="54"/>
    </location>
</feature>
<dbReference type="GO" id="GO:0016020">
    <property type="term" value="C:membrane"/>
    <property type="evidence" value="ECO:0007669"/>
    <property type="project" value="UniProtKB-SubCell"/>
</dbReference>
<feature type="transmembrane region" description="Helical" evidence="7">
    <location>
        <begin position="150"/>
        <end position="169"/>
    </location>
</feature>
<accession>A0A3B0YP20</accession>
<evidence type="ECO:0000259" key="8">
    <source>
        <dbReference type="Pfam" id="PF00999"/>
    </source>
</evidence>
<proteinExistence type="inferred from homology"/>
<evidence type="ECO:0000256" key="7">
    <source>
        <dbReference type="SAM" id="Phobius"/>
    </source>
</evidence>
<feature type="transmembrane region" description="Helical" evidence="7">
    <location>
        <begin position="117"/>
        <end position="138"/>
    </location>
</feature>
<dbReference type="AlphaFoldDB" id="A0A3B0YP20"/>
<feature type="domain" description="RCK N-terminal" evidence="9">
    <location>
        <begin position="416"/>
        <end position="531"/>
    </location>
</feature>